<name>A0A6B3NJA9_9CYAN</name>
<sequence length="57" mass="6649">MDESNHFLGHELNLLEENDRNFYKDQQAKMREYLGVTCLPVKTEPNPCTSNVHEPIC</sequence>
<evidence type="ECO:0000313" key="1">
    <source>
        <dbReference type="EMBL" id="NER30204.1"/>
    </source>
</evidence>
<gene>
    <name evidence="1" type="ORF">F6J89_21920</name>
</gene>
<protein>
    <submittedName>
        <fullName evidence="1">Uncharacterized protein</fullName>
    </submittedName>
</protein>
<dbReference type="EMBL" id="JAAHFQ010000505">
    <property type="protein sequence ID" value="NER30204.1"/>
    <property type="molecule type" value="Genomic_DNA"/>
</dbReference>
<comment type="caution">
    <text evidence="1">The sequence shown here is derived from an EMBL/GenBank/DDBJ whole genome shotgun (WGS) entry which is preliminary data.</text>
</comment>
<dbReference type="AlphaFoldDB" id="A0A6B3NJA9"/>
<reference evidence="1" key="1">
    <citation type="submission" date="2019-11" db="EMBL/GenBank/DDBJ databases">
        <title>Genomic insights into an expanded diversity of filamentous marine cyanobacteria reveals the extraordinary biosynthetic potential of Moorea and Okeania.</title>
        <authorList>
            <person name="Ferreira Leao T."/>
            <person name="Wang M."/>
            <person name="Moss N."/>
            <person name="Da Silva R."/>
            <person name="Sanders J."/>
            <person name="Nurk S."/>
            <person name="Gurevich A."/>
            <person name="Humphrey G."/>
            <person name="Reher R."/>
            <person name="Zhu Q."/>
            <person name="Belda-Ferre P."/>
            <person name="Glukhov E."/>
            <person name="Rex R."/>
            <person name="Dorrestein P.C."/>
            <person name="Knight R."/>
            <person name="Pevzner P."/>
            <person name="Gerwick W.H."/>
            <person name="Gerwick L."/>
        </authorList>
    </citation>
    <scope>NUCLEOTIDE SEQUENCE</scope>
    <source>
        <strain evidence="1">SIO1C4</strain>
    </source>
</reference>
<proteinExistence type="predicted"/>
<organism evidence="1">
    <name type="scientific">Symploca sp. SIO1C4</name>
    <dbReference type="NCBI Taxonomy" id="2607765"/>
    <lineage>
        <taxon>Bacteria</taxon>
        <taxon>Bacillati</taxon>
        <taxon>Cyanobacteriota</taxon>
        <taxon>Cyanophyceae</taxon>
        <taxon>Coleofasciculales</taxon>
        <taxon>Coleofasciculaceae</taxon>
        <taxon>Symploca</taxon>
    </lineage>
</organism>
<accession>A0A6B3NJA9</accession>